<protein>
    <submittedName>
        <fullName evidence="8">2-iminoacetate synthase ThiH</fullName>
    </submittedName>
</protein>
<evidence type="ECO:0000256" key="6">
    <source>
        <dbReference type="ARBA" id="ARBA00023014"/>
    </source>
</evidence>
<dbReference type="NCBIfam" id="TIGR02351">
    <property type="entry name" value="thiH"/>
    <property type="match status" value="1"/>
</dbReference>
<dbReference type="InterPro" id="IPR010722">
    <property type="entry name" value="BATS_dom"/>
</dbReference>
<dbReference type="GO" id="GO:0005506">
    <property type="term" value="F:iron ion binding"/>
    <property type="evidence" value="ECO:0007669"/>
    <property type="project" value="InterPro"/>
</dbReference>
<evidence type="ECO:0000256" key="4">
    <source>
        <dbReference type="ARBA" id="ARBA00022723"/>
    </source>
</evidence>
<evidence type="ECO:0000259" key="7">
    <source>
        <dbReference type="PROSITE" id="PS51918"/>
    </source>
</evidence>
<dbReference type="Pfam" id="PF04055">
    <property type="entry name" value="Radical_SAM"/>
    <property type="match status" value="1"/>
</dbReference>
<dbReference type="SUPFAM" id="SSF102114">
    <property type="entry name" value="Radical SAM enzymes"/>
    <property type="match status" value="1"/>
</dbReference>
<dbReference type="InterPro" id="IPR034428">
    <property type="entry name" value="ThiH/NoCL/HydG-like"/>
</dbReference>
<dbReference type="InterPro" id="IPR013785">
    <property type="entry name" value="Aldolase_TIM"/>
</dbReference>
<dbReference type="Gene3D" id="3.20.20.70">
    <property type="entry name" value="Aldolase class I"/>
    <property type="match status" value="1"/>
</dbReference>
<evidence type="ECO:0000256" key="3">
    <source>
        <dbReference type="ARBA" id="ARBA00022691"/>
    </source>
</evidence>
<keyword evidence="9" id="KW-1185">Reference proteome</keyword>
<dbReference type="PROSITE" id="PS51918">
    <property type="entry name" value="RADICAL_SAM"/>
    <property type="match status" value="1"/>
</dbReference>
<keyword evidence="4" id="KW-0479">Metal-binding</keyword>
<keyword evidence="5" id="KW-0408">Iron</keyword>
<dbReference type="GO" id="GO:0051539">
    <property type="term" value="F:4 iron, 4 sulfur cluster binding"/>
    <property type="evidence" value="ECO:0007669"/>
    <property type="project" value="UniProtKB-KW"/>
</dbReference>
<dbReference type="GO" id="GO:0003824">
    <property type="term" value="F:catalytic activity"/>
    <property type="evidence" value="ECO:0007669"/>
    <property type="project" value="InterPro"/>
</dbReference>
<dbReference type="CDD" id="cd01335">
    <property type="entry name" value="Radical_SAM"/>
    <property type="match status" value="1"/>
</dbReference>
<dbReference type="RefSeq" id="WP_117318417.1">
    <property type="nucleotide sequence ID" value="NZ_CP031769.1"/>
</dbReference>
<name>A0A346NRP9_9ALTE</name>
<dbReference type="EMBL" id="CP031769">
    <property type="protein sequence ID" value="AXR08206.1"/>
    <property type="molecule type" value="Genomic_DNA"/>
</dbReference>
<dbReference type="InterPro" id="IPR058240">
    <property type="entry name" value="rSAM_sf"/>
</dbReference>
<keyword evidence="6" id="KW-0411">Iron-sulfur</keyword>
<dbReference type="SFLD" id="SFLDS00029">
    <property type="entry name" value="Radical_SAM"/>
    <property type="match status" value="1"/>
</dbReference>
<dbReference type="SFLD" id="SFLDG01060">
    <property type="entry name" value="BATS_domain_containing"/>
    <property type="match status" value="1"/>
</dbReference>
<evidence type="ECO:0000256" key="2">
    <source>
        <dbReference type="ARBA" id="ARBA00022485"/>
    </source>
</evidence>
<dbReference type="Proteomes" id="UP000262073">
    <property type="component" value="Chromosome"/>
</dbReference>
<comment type="cofactor">
    <cofactor evidence="1">
        <name>[4Fe-4S] cluster</name>
        <dbReference type="ChEBI" id="CHEBI:49883"/>
    </cofactor>
</comment>
<sequence length="374" mass="41844">MTPVADALQRMDWDDLSLQVYSKTPQDVERALAAETLQLDDFMALVSPAAQPYLPAMAARAGQLKRQRFGNTINMFVPLYLSNLCANECTYCGFTMSNRIKRKTLDMAEIESEARAIKAMGFNSVLLVTGEHETKVGMSYFVQAVTLLRGYFDYVMMEVQPLPTEDYGKLRQAGVNGVLVYQETYHRRTYAQYHLRGNKQDFDWRLQTTDRLGQAGMDKVGIAALLGLNDWRVDSIMTAQHAALLQKTYWRSRVSVGFPRLRPCAGATDSSPQTDFISERQLVQLICAHRLLHPNIELSISTRESAYFRDHIAALGITSMSAASQTQPGGYSNKDTALAQFDTQDNRSAREVASALAHAGLEPVWSDWLQGFSG</sequence>
<keyword evidence="2" id="KW-0004">4Fe-4S</keyword>
<organism evidence="8 9">
    <name type="scientific">Salinimonas sediminis</name>
    <dbReference type="NCBI Taxonomy" id="2303538"/>
    <lineage>
        <taxon>Bacteria</taxon>
        <taxon>Pseudomonadati</taxon>
        <taxon>Pseudomonadota</taxon>
        <taxon>Gammaproteobacteria</taxon>
        <taxon>Alteromonadales</taxon>
        <taxon>Alteromonadaceae</taxon>
        <taxon>Alteromonas/Salinimonas group</taxon>
        <taxon>Salinimonas</taxon>
    </lineage>
</organism>
<reference evidence="8 9" key="1">
    <citation type="submission" date="2018-08" db="EMBL/GenBank/DDBJ databases">
        <title>Salinimonas sediminis sp. nov., a piezophilic bacterium isolated from a deep-sea sediment sample from the New Britain Trench.</title>
        <authorList>
            <person name="Cao J."/>
        </authorList>
    </citation>
    <scope>NUCLEOTIDE SEQUENCE [LARGE SCALE GENOMIC DNA]</scope>
    <source>
        <strain evidence="8 9">N102</strain>
    </source>
</reference>
<dbReference type="SFLD" id="SFLDF00301">
    <property type="entry name" value="2-iminoacetate_synthase_(ThiH)"/>
    <property type="match status" value="1"/>
</dbReference>
<evidence type="ECO:0000256" key="1">
    <source>
        <dbReference type="ARBA" id="ARBA00001966"/>
    </source>
</evidence>
<gene>
    <name evidence="8" type="primary">thiH</name>
    <name evidence="8" type="ORF">D0Y50_18710</name>
</gene>
<proteinExistence type="predicted"/>
<dbReference type="InterPro" id="IPR012726">
    <property type="entry name" value="ThiH"/>
</dbReference>
<dbReference type="InterPro" id="IPR007197">
    <property type="entry name" value="rSAM"/>
</dbReference>
<dbReference type="Pfam" id="PF06968">
    <property type="entry name" value="BATS"/>
    <property type="match status" value="1"/>
</dbReference>
<dbReference type="SFLD" id="SFLDG01081">
    <property type="entry name" value="cleavage_of_the_Ca-Cb_bond_in"/>
    <property type="match status" value="1"/>
</dbReference>
<dbReference type="GO" id="GO:0009228">
    <property type="term" value="P:thiamine biosynthetic process"/>
    <property type="evidence" value="ECO:0007669"/>
    <property type="project" value="InterPro"/>
</dbReference>
<dbReference type="AlphaFoldDB" id="A0A346NRP9"/>
<feature type="domain" description="Radical SAM core" evidence="7">
    <location>
        <begin position="71"/>
        <end position="303"/>
    </location>
</feature>
<dbReference type="KEGG" id="salm:D0Y50_18710"/>
<evidence type="ECO:0000313" key="8">
    <source>
        <dbReference type="EMBL" id="AXR08206.1"/>
    </source>
</evidence>
<dbReference type="PANTHER" id="PTHR43583">
    <property type="entry name" value="2-IMINOACETATE SYNTHASE"/>
    <property type="match status" value="1"/>
</dbReference>
<evidence type="ECO:0000313" key="9">
    <source>
        <dbReference type="Proteomes" id="UP000262073"/>
    </source>
</evidence>
<accession>A0A346NRP9</accession>
<dbReference type="PANTHER" id="PTHR43583:SF1">
    <property type="entry name" value="2-IMINOACETATE SYNTHASE"/>
    <property type="match status" value="1"/>
</dbReference>
<dbReference type="OrthoDB" id="9801120at2"/>
<evidence type="ECO:0000256" key="5">
    <source>
        <dbReference type="ARBA" id="ARBA00023004"/>
    </source>
</evidence>
<keyword evidence="3" id="KW-0949">S-adenosyl-L-methionine</keyword>
<dbReference type="SMART" id="SM00876">
    <property type="entry name" value="BATS"/>
    <property type="match status" value="1"/>
</dbReference>